<dbReference type="Proteomes" id="UP000288587">
    <property type="component" value="Unassembled WGS sequence"/>
</dbReference>
<dbReference type="CDD" id="cd13831">
    <property type="entry name" value="HU"/>
    <property type="match status" value="1"/>
</dbReference>
<evidence type="ECO:0000256" key="3">
    <source>
        <dbReference type="ARBA" id="ARBA00023125"/>
    </source>
</evidence>
<dbReference type="InterPro" id="IPR020816">
    <property type="entry name" value="Histone-like_DNA-bd_CS"/>
</dbReference>
<dbReference type="SMART" id="SM00411">
    <property type="entry name" value="BHL"/>
    <property type="match status" value="1"/>
</dbReference>
<evidence type="ECO:0000313" key="6">
    <source>
        <dbReference type="EMBL" id="RVT88189.1"/>
    </source>
</evidence>
<dbReference type="AlphaFoldDB" id="A0A3S3TCQ8"/>
<dbReference type="GO" id="GO:0030261">
    <property type="term" value="P:chromosome condensation"/>
    <property type="evidence" value="ECO:0007669"/>
    <property type="project" value="UniProtKB-KW"/>
</dbReference>
<feature type="compositionally biased region" description="Basic residues" evidence="5">
    <location>
        <begin position="72"/>
        <end position="83"/>
    </location>
</feature>
<evidence type="ECO:0000256" key="5">
    <source>
        <dbReference type="SAM" id="MobiDB-lite"/>
    </source>
</evidence>
<proteinExistence type="inferred from homology"/>
<dbReference type="InterPro" id="IPR010992">
    <property type="entry name" value="IHF-like_DNA-bd_dom_sf"/>
</dbReference>
<dbReference type="PANTHER" id="PTHR33175:SF3">
    <property type="entry name" value="DNA-BINDING PROTEIN HU-BETA"/>
    <property type="match status" value="1"/>
</dbReference>
<dbReference type="PANTHER" id="PTHR33175">
    <property type="entry name" value="DNA-BINDING PROTEIN HU"/>
    <property type="match status" value="1"/>
</dbReference>
<protein>
    <submittedName>
        <fullName evidence="6">HU family DNA-binding protein</fullName>
    </submittedName>
</protein>
<evidence type="ECO:0000256" key="4">
    <source>
        <dbReference type="RuleBase" id="RU003939"/>
    </source>
</evidence>
<organism evidence="6 7">
    <name type="scientific">Inhella crocodyli</name>
    <dbReference type="NCBI Taxonomy" id="2499851"/>
    <lineage>
        <taxon>Bacteria</taxon>
        <taxon>Pseudomonadati</taxon>
        <taxon>Pseudomonadota</taxon>
        <taxon>Betaproteobacteria</taxon>
        <taxon>Burkholderiales</taxon>
        <taxon>Sphaerotilaceae</taxon>
        <taxon>Inhella</taxon>
    </lineage>
</organism>
<dbReference type="GO" id="GO:0003677">
    <property type="term" value="F:DNA binding"/>
    <property type="evidence" value="ECO:0007669"/>
    <property type="project" value="UniProtKB-KW"/>
</dbReference>
<dbReference type="EMBL" id="SACM01000001">
    <property type="protein sequence ID" value="RVT88189.1"/>
    <property type="molecule type" value="Genomic_DNA"/>
</dbReference>
<dbReference type="Pfam" id="PF00216">
    <property type="entry name" value="Bac_DNA_binding"/>
    <property type="match status" value="1"/>
</dbReference>
<dbReference type="GO" id="GO:0005829">
    <property type="term" value="C:cytosol"/>
    <property type="evidence" value="ECO:0007669"/>
    <property type="project" value="TreeGrafter"/>
</dbReference>
<keyword evidence="7" id="KW-1185">Reference proteome</keyword>
<keyword evidence="3 6" id="KW-0238">DNA-binding</keyword>
<feature type="region of interest" description="Disordered" evidence="5">
    <location>
        <begin position="60"/>
        <end position="90"/>
    </location>
</feature>
<comment type="caution">
    <text evidence="6">The sequence shown here is derived from an EMBL/GenBank/DDBJ whole genome shotgun (WGS) entry which is preliminary data.</text>
</comment>
<name>A0A3S3TCQ8_9BURK</name>
<keyword evidence="2" id="KW-0226">DNA condensation</keyword>
<evidence type="ECO:0000256" key="2">
    <source>
        <dbReference type="ARBA" id="ARBA00023067"/>
    </source>
</evidence>
<evidence type="ECO:0000313" key="7">
    <source>
        <dbReference type="Proteomes" id="UP000288587"/>
    </source>
</evidence>
<sequence length="90" mass="9697">MNKTEMIEHIAKQADISKAAAQRALEAFVGGVRTTLKKNGTVSLLGFGSFSVVKRKARTGLNPKTKEPMKIKASKSPKFKPGKGLKDALN</sequence>
<dbReference type="RefSeq" id="WP_127681099.1">
    <property type="nucleotide sequence ID" value="NZ_SACM01000001.1"/>
</dbReference>
<dbReference type="PRINTS" id="PR01727">
    <property type="entry name" value="DNABINDINGHU"/>
</dbReference>
<dbReference type="InterPro" id="IPR000119">
    <property type="entry name" value="Hist_DNA-bd"/>
</dbReference>
<dbReference type="Gene3D" id="4.10.520.10">
    <property type="entry name" value="IHF-like DNA-binding proteins"/>
    <property type="match status" value="1"/>
</dbReference>
<comment type="similarity">
    <text evidence="1 4">Belongs to the bacterial histone-like protein family.</text>
</comment>
<accession>A0A3S3TCQ8</accession>
<gene>
    <name evidence="6" type="ORF">EOD73_04085</name>
</gene>
<reference evidence="6 7" key="1">
    <citation type="submission" date="2019-01" db="EMBL/GenBank/DDBJ databases">
        <authorList>
            <person name="Chen W.-M."/>
        </authorList>
    </citation>
    <scope>NUCLEOTIDE SEQUENCE [LARGE SCALE GENOMIC DNA]</scope>
    <source>
        <strain evidence="6 7">CCP-18</strain>
    </source>
</reference>
<evidence type="ECO:0000256" key="1">
    <source>
        <dbReference type="ARBA" id="ARBA00010529"/>
    </source>
</evidence>
<dbReference type="SUPFAM" id="SSF47729">
    <property type="entry name" value="IHF-like DNA-binding proteins"/>
    <property type="match status" value="1"/>
</dbReference>
<dbReference type="GO" id="GO:0030527">
    <property type="term" value="F:structural constituent of chromatin"/>
    <property type="evidence" value="ECO:0007669"/>
    <property type="project" value="InterPro"/>
</dbReference>
<dbReference type="OrthoDB" id="9799835at2"/>
<dbReference type="PROSITE" id="PS00045">
    <property type="entry name" value="HISTONE_LIKE"/>
    <property type="match status" value="1"/>
</dbReference>